<dbReference type="InterPro" id="IPR016171">
    <property type="entry name" value="Vanillyl_alc_oxidase_C-sub2"/>
</dbReference>
<accession>A0ABV6MQA2</accession>
<keyword evidence="4" id="KW-1185">Reference proteome</keyword>
<dbReference type="InterPro" id="IPR016169">
    <property type="entry name" value="FAD-bd_PCMH_sub2"/>
</dbReference>
<dbReference type="SUPFAM" id="SSF56176">
    <property type="entry name" value="FAD-binding/transporter-associated domain-like"/>
    <property type="match status" value="1"/>
</dbReference>
<reference evidence="3 4" key="1">
    <citation type="submission" date="2024-09" db="EMBL/GenBank/DDBJ databases">
        <authorList>
            <person name="Sun Q."/>
            <person name="Mori K."/>
        </authorList>
    </citation>
    <scope>NUCLEOTIDE SEQUENCE [LARGE SCALE GENOMIC DNA]</scope>
    <source>
        <strain evidence="3 4">TBRC 1432</strain>
    </source>
</reference>
<dbReference type="InterPro" id="IPR010031">
    <property type="entry name" value="FAD_lactone_oxidase-like"/>
</dbReference>
<keyword evidence="1" id="KW-0560">Oxidoreductase</keyword>
<evidence type="ECO:0000313" key="3">
    <source>
        <dbReference type="EMBL" id="MFC0542448.1"/>
    </source>
</evidence>
<gene>
    <name evidence="3" type="ORF">ACFFH7_13200</name>
</gene>
<dbReference type="PANTHER" id="PTHR43762">
    <property type="entry name" value="L-GULONOLACTONE OXIDASE"/>
    <property type="match status" value="1"/>
</dbReference>
<dbReference type="Gene3D" id="3.30.70.2530">
    <property type="match status" value="1"/>
</dbReference>
<dbReference type="PIRSF" id="PIRSF000136">
    <property type="entry name" value="LGO_GLO"/>
    <property type="match status" value="1"/>
</dbReference>
<dbReference type="Gene3D" id="3.30.465.10">
    <property type="match status" value="1"/>
</dbReference>
<name>A0ABV6MQA2_9PSEU</name>
<feature type="domain" description="FAD-binding PCMH-type" evidence="2">
    <location>
        <begin position="10"/>
        <end position="175"/>
    </location>
</feature>
<dbReference type="PANTHER" id="PTHR43762:SF1">
    <property type="entry name" value="D-ARABINONO-1,4-LACTONE OXIDASE"/>
    <property type="match status" value="1"/>
</dbReference>
<dbReference type="Pfam" id="PF01565">
    <property type="entry name" value="FAD_binding_4"/>
    <property type="match status" value="1"/>
</dbReference>
<dbReference type="Gene3D" id="3.30.70.2520">
    <property type="match status" value="1"/>
</dbReference>
<protein>
    <submittedName>
        <fullName evidence="3">FAD-binding protein</fullName>
    </submittedName>
</protein>
<evidence type="ECO:0000256" key="1">
    <source>
        <dbReference type="ARBA" id="ARBA00023002"/>
    </source>
</evidence>
<dbReference type="InterPro" id="IPR016167">
    <property type="entry name" value="FAD-bd_PCMH_sub1"/>
</dbReference>
<dbReference type="PROSITE" id="PS51387">
    <property type="entry name" value="FAD_PCMH"/>
    <property type="match status" value="1"/>
</dbReference>
<sequence>MADVNWAGNLAYAAERILRPRTLDEVREMVAAAPKIKALGTRHCFNDIADFDGGVQIDIGDVEVPIEIDAESATVTVSGATRYGELAPVLHGRGFALPNLASLPHCTIAGSVATGTHGSGRRNQGLASAVSALELVTADGELRRLAKGDKDFAGAVVNVGALGVVTRMTLDLVPAFEVRQNVFDALPWSALFDHFDEIEDAAYSVSMFTNWANDSVDLAWLKSTGDQRTELFGARPADGPRHPAHAAGLPADNCTEQLGVPGPWHERLPHFKLGFTPSAGDELQSEYFVPYRHATAAFEALRGLGDRIAPLVLCSEIRAIAADDQWLSPAQGGDRVALHFTWHQRQAEVEALLPVIEERLAPFGVRAHWGKLFHHRPSDGSWPMLGAFRELRDRLDPDGVFRSPYVARYVGR</sequence>
<dbReference type="Proteomes" id="UP001589810">
    <property type="component" value="Unassembled WGS sequence"/>
</dbReference>
<proteinExistence type="predicted"/>
<dbReference type="Gene3D" id="3.30.43.10">
    <property type="entry name" value="Uridine Diphospho-n-acetylenolpyruvylglucosamine Reductase, domain 2"/>
    <property type="match status" value="1"/>
</dbReference>
<evidence type="ECO:0000313" key="4">
    <source>
        <dbReference type="Proteomes" id="UP001589810"/>
    </source>
</evidence>
<dbReference type="InterPro" id="IPR016166">
    <property type="entry name" value="FAD-bd_PCMH"/>
</dbReference>
<evidence type="ECO:0000259" key="2">
    <source>
        <dbReference type="PROSITE" id="PS51387"/>
    </source>
</evidence>
<dbReference type="InterPro" id="IPR036318">
    <property type="entry name" value="FAD-bd_PCMH-like_sf"/>
</dbReference>
<dbReference type="Pfam" id="PF04030">
    <property type="entry name" value="ALO"/>
    <property type="match status" value="1"/>
</dbReference>
<dbReference type="InterPro" id="IPR006094">
    <property type="entry name" value="Oxid_FAD_bind_N"/>
</dbReference>
<dbReference type="EMBL" id="JBHLUD010000004">
    <property type="protein sequence ID" value="MFC0542448.1"/>
    <property type="molecule type" value="Genomic_DNA"/>
</dbReference>
<dbReference type="InterPro" id="IPR007173">
    <property type="entry name" value="ALO_C"/>
</dbReference>
<dbReference type="RefSeq" id="WP_273940869.1">
    <property type="nucleotide sequence ID" value="NZ_CP097263.1"/>
</dbReference>
<dbReference type="Gene3D" id="1.10.45.10">
    <property type="entry name" value="Vanillyl-alcohol Oxidase, Chain A, domain 4"/>
    <property type="match status" value="1"/>
</dbReference>
<organism evidence="3 4">
    <name type="scientific">Kutzneria chonburiensis</name>
    <dbReference type="NCBI Taxonomy" id="1483604"/>
    <lineage>
        <taxon>Bacteria</taxon>
        <taxon>Bacillati</taxon>
        <taxon>Actinomycetota</taxon>
        <taxon>Actinomycetes</taxon>
        <taxon>Pseudonocardiales</taxon>
        <taxon>Pseudonocardiaceae</taxon>
        <taxon>Kutzneria</taxon>
    </lineage>
</organism>
<comment type="caution">
    <text evidence="3">The sequence shown here is derived from an EMBL/GenBank/DDBJ whole genome shotgun (WGS) entry which is preliminary data.</text>
</comment>